<feature type="domain" description="N-acetyltransferase" evidence="2">
    <location>
        <begin position="147"/>
        <end position="282"/>
    </location>
</feature>
<dbReference type="CDD" id="cd04301">
    <property type="entry name" value="NAT_SF"/>
    <property type="match status" value="1"/>
</dbReference>
<accession>A0ABU0T5W0</accession>
<feature type="region of interest" description="Disordered" evidence="1">
    <location>
        <begin position="1"/>
        <end position="20"/>
    </location>
</feature>
<dbReference type="InterPro" id="IPR000182">
    <property type="entry name" value="GNAT_dom"/>
</dbReference>
<gene>
    <name evidence="3" type="ORF">QF035_008777</name>
</gene>
<proteinExistence type="predicted"/>
<dbReference type="PROSITE" id="PS51186">
    <property type="entry name" value="GNAT"/>
    <property type="match status" value="1"/>
</dbReference>
<dbReference type="Proteomes" id="UP001230328">
    <property type="component" value="Unassembled WGS sequence"/>
</dbReference>
<dbReference type="InterPro" id="IPR016181">
    <property type="entry name" value="Acyl_CoA_acyltransferase"/>
</dbReference>
<evidence type="ECO:0000256" key="1">
    <source>
        <dbReference type="SAM" id="MobiDB-lite"/>
    </source>
</evidence>
<evidence type="ECO:0000259" key="2">
    <source>
        <dbReference type="PROSITE" id="PS51186"/>
    </source>
</evidence>
<evidence type="ECO:0000313" key="3">
    <source>
        <dbReference type="EMBL" id="MDQ1031195.1"/>
    </source>
</evidence>
<dbReference type="EMBL" id="JAUSZI010000002">
    <property type="protein sequence ID" value="MDQ1031195.1"/>
    <property type="molecule type" value="Genomic_DNA"/>
</dbReference>
<dbReference type="SUPFAM" id="SSF55729">
    <property type="entry name" value="Acyl-CoA N-acyltransferases (Nat)"/>
    <property type="match status" value="1"/>
</dbReference>
<reference evidence="3 4" key="1">
    <citation type="submission" date="2023-07" db="EMBL/GenBank/DDBJ databases">
        <title>Comparative genomics of wheat-associated soil bacteria to identify genetic determinants of phenazine resistance.</title>
        <authorList>
            <person name="Mouncey N."/>
        </authorList>
    </citation>
    <scope>NUCLEOTIDE SEQUENCE [LARGE SCALE GENOMIC DNA]</scope>
    <source>
        <strain evidence="3 4">V2I4</strain>
    </source>
</reference>
<keyword evidence="4" id="KW-1185">Reference proteome</keyword>
<evidence type="ECO:0000313" key="4">
    <source>
        <dbReference type="Proteomes" id="UP001230328"/>
    </source>
</evidence>
<dbReference type="PANTHER" id="PTHR37817">
    <property type="entry name" value="N-ACETYLTRANSFERASE EIS"/>
    <property type="match status" value="1"/>
</dbReference>
<dbReference type="Gene3D" id="3.40.630.30">
    <property type="match status" value="1"/>
</dbReference>
<dbReference type="Pfam" id="PF13673">
    <property type="entry name" value="Acetyltransf_10"/>
    <property type="match status" value="1"/>
</dbReference>
<dbReference type="InterPro" id="IPR051554">
    <property type="entry name" value="Acetyltransferase_Eis"/>
</dbReference>
<dbReference type="PANTHER" id="PTHR37817:SF1">
    <property type="entry name" value="N-ACETYLTRANSFERASE EIS"/>
    <property type="match status" value="1"/>
</dbReference>
<sequence length="282" mass="30163">MAHAARATSGPQDDRARVPRAAQDPGLLVSVFANFRQYLAGWGGSSPRVPGLDLFRSGLLTPQFNGVTRVRSASSIERSAAAAREALAGLPWWWWVGADSPDATADALRRQGAEQLAVLPVMVRHLDRPADPGAAVSAGGSDDAPGLRVETVRDGERLAELVGTYRASMGISPDLKAEMVRTEERREDNQDIIRLAAVVDGRVVGSTVVITAHGVAGIFLVHVAEENRRQGIGTALTVAALRHGRRRGMHSAALVASPMGEPLYRRFGFAAVSEYRLFAFPA</sequence>
<organism evidence="3 4">
    <name type="scientific">Streptomyces umbrinus</name>
    <dbReference type="NCBI Taxonomy" id="67370"/>
    <lineage>
        <taxon>Bacteria</taxon>
        <taxon>Bacillati</taxon>
        <taxon>Actinomycetota</taxon>
        <taxon>Actinomycetes</taxon>
        <taxon>Kitasatosporales</taxon>
        <taxon>Streptomycetaceae</taxon>
        <taxon>Streptomyces</taxon>
        <taxon>Streptomyces phaeochromogenes group</taxon>
    </lineage>
</organism>
<protein>
    <submittedName>
        <fullName evidence="3">N-acetyltransferase YhbS</fullName>
    </submittedName>
</protein>
<comment type="caution">
    <text evidence="3">The sequence shown here is derived from an EMBL/GenBank/DDBJ whole genome shotgun (WGS) entry which is preliminary data.</text>
</comment>
<name>A0ABU0T5W0_9ACTN</name>